<dbReference type="GeneID" id="28736693"/>
<dbReference type="AlphaFoldDB" id="A0A0N1HHL8"/>
<dbReference type="RefSeq" id="XP_018005500.1">
    <property type="nucleotide sequence ID" value="XM_018144824.1"/>
</dbReference>
<dbReference type="InterPro" id="IPR032710">
    <property type="entry name" value="NTF2-like_dom_sf"/>
</dbReference>
<dbReference type="Gene3D" id="3.10.450.50">
    <property type="match status" value="1"/>
</dbReference>
<dbReference type="OrthoDB" id="3758478at2759"/>
<protein>
    <recommendedName>
        <fullName evidence="3">SnoaL-like domain-containing protein</fullName>
    </recommendedName>
</protein>
<dbReference type="Proteomes" id="UP000038010">
    <property type="component" value="Unassembled WGS sequence"/>
</dbReference>
<dbReference type="VEuPathDB" id="FungiDB:AB675_466"/>
<keyword evidence="2" id="KW-1185">Reference proteome</keyword>
<evidence type="ECO:0008006" key="3">
    <source>
        <dbReference type="Google" id="ProtNLM"/>
    </source>
</evidence>
<organism evidence="1 2">
    <name type="scientific">Cyphellophora attinorum</name>
    <dbReference type="NCBI Taxonomy" id="1664694"/>
    <lineage>
        <taxon>Eukaryota</taxon>
        <taxon>Fungi</taxon>
        <taxon>Dikarya</taxon>
        <taxon>Ascomycota</taxon>
        <taxon>Pezizomycotina</taxon>
        <taxon>Eurotiomycetes</taxon>
        <taxon>Chaetothyriomycetidae</taxon>
        <taxon>Chaetothyriales</taxon>
        <taxon>Cyphellophoraceae</taxon>
        <taxon>Cyphellophora</taxon>
    </lineage>
</organism>
<name>A0A0N1HHL8_9EURO</name>
<evidence type="ECO:0000313" key="1">
    <source>
        <dbReference type="EMBL" id="KPI45537.1"/>
    </source>
</evidence>
<comment type="caution">
    <text evidence="1">The sequence shown here is derived from an EMBL/GenBank/DDBJ whole genome shotgun (WGS) entry which is preliminary data.</text>
</comment>
<dbReference type="EMBL" id="LFJN01000001">
    <property type="protein sequence ID" value="KPI45537.1"/>
    <property type="molecule type" value="Genomic_DNA"/>
</dbReference>
<accession>A0A0N1HHL8</accession>
<evidence type="ECO:0000313" key="2">
    <source>
        <dbReference type="Proteomes" id="UP000038010"/>
    </source>
</evidence>
<dbReference type="SUPFAM" id="SSF54427">
    <property type="entry name" value="NTF2-like"/>
    <property type="match status" value="1"/>
</dbReference>
<reference evidence="1 2" key="1">
    <citation type="submission" date="2015-06" db="EMBL/GenBank/DDBJ databases">
        <title>Draft genome of the ant-associated black yeast Phialophora attae CBS 131958.</title>
        <authorList>
            <person name="Moreno L.F."/>
            <person name="Stielow B.J."/>
            <person name="de Hoog S."/>
            <person name="Vicente V.A."/>
            <person name="Weiss V.A."/>
            <person name="de Vries M."/>
            <person name="Cruz L.M."/>
            <person name="Souza E.M."/>
        </authorList>
    </citation>
    <scope>NUCLEOTIDE SEQUENCE [LARGE SCALE GENOMIC DNA]</scope>
    <source>
        <strain evidence="1 2">CBS 131958</strain>
    </source>
</reference>
<sequence length="182" mass="19878">MASQPTTPRATALALLETFKTLDYNTLISLIHPDAVWTMHPASLGFPPQSRDSQGQRLAHMFESGILDSFPVNPLEVIESVTKDEKSGNEKALVTVHAEGEVVLSEKVKGLLEGDEEGKTLLRQARENGGLKNEYLFVITFEGSAEDGGGKIERVQEWLDAEKTRVLMGVLKTSTALLQSGK</sequence>
<proteinExistence type="predicted"/>
<gene>
    <name evidence="1" type="ORF">AB675_466</name>
</gene>